<comment type="caution">
    <text evidence="1">The sequence shown here is derived from an EMBL/GenBank/DDBJ whole genome shotgun (WGS) entry which is preliminary data.</text>
</comment>
<reference evidence="1" key="1">
    <citation type="submission" date="2023-11" db="EMBL/GenBank/DDBJ databases">
        <authorList>
            <person name="Poullet M."/>
        </authorList>
    </citation>
    <scope>NUCLEOTIDE SEQUENCE</scope>
    <source>
        <strain evidence="1">E1834</strain>
    </source>
</reference>
<evidence type="ECO:0000313" key="1">
    <source>
        <dbReference type="EMBL" id="CAK5073842.1"/>
    </source>
</evidence>
<proteinExistence type="predicted"/>
<evidence type="ECO:0000313" key="2">
    <source>
        <dbReference type="Proteomes" id="UP001497535"/>
    </source>
</evidence>
<protein>
    <submittedName>
        <fullName evidence="1">Uncharacterized protein</fullName>
    </submittedName>
</protein>
<sequence length="159" mass="18047">MKDLIFLIIFIIIFSSQFDRNNGNVTINLNEKRQVIDGFGASSAWNGAVPNQTMNELFGTLGYSILRIRIDEHKRWNDELSNAKNALKFNAKVFATPWTAPANMKDNKQEDKPGPLSSNQYSNYADYLKSFVDYFKNNDAPLYAISIINEPDLDDANLS</sequence>
<dbReference type="Proteomes" id="UP001497535">
    <property type="component" value="Unassembled WGS sequence"/>
</dbReference>
<name>A0ACB0Z4D8_MELEN</name>
<gene>
    <name evidence="1" type="ORF">MENTE1834_LOCUS20533</name>
</gene>
<organism evidence="1 2">
    <name type="scientific">Meloidogyne enterolobii</name>
    <name type="common">Root-knot nematode worm</name>
    <name type="synonym">Meloidogyne mayaguensis</name>
    <dbReference type="NCBI Taxonomy" id="390850"/>
    <lineage>
        <taxon>Eukaryota</taxon>
        <taxon>Metazoa</taxon>
        <taxon>Ecdysozoa</taxon>
        <taxon>Nematoda</taxon>
        <taxon>Chromadorea</taxon>
        <taxon>Rhabditida</taxon>
        <taxon>Tylenchina</taxon>
        <taxon>Tylenchomorpha</taxon>
        <taxon>Tylenchoidea</taxon>
        <taxon>Meloidogynidae</taxon>
        <taxon>Meloidogyninae</taxon>
        <taxon>Meloidogyne</taxon>
    </lineage>
</organism>
<dbReference type="EMBL" id="CAVMJV010000024">
    <property type="protein sequence ID" value="CAK5073842.1"/>
    <property type="molecule type" value="Genomic_DNA"/>
</dbReference>
<keyword evidence="2" id="KW-1185">Reference proteome</keyword>
<accession>A0ACB0Z4D8</accession>